<evidence type="ECO:0000313" key="2">
    <source>
        <dbReference type="EMBL" id="QQT00401.1"/>
    </source>
</evidence>
<dbReference type="Proteomes" id="UP000595254">
    <property type="component" value="Chromosome"/>
</dbReference>
<accession>A0A974S0E8</accession>
<dbReference type="Pfam" id="PF14115">
    <property type="entry name" value="YuzL"/>
    <property type="match status" value="1"/>
</dbReference>
<dbReference type="AlphaFoldDB" id="A0A974S0E8"/>
<feature type="compositionally biased region" description="Basic and acidic residues" evidence="1">
    <location>
        <begin position="1"/>
        <end position="11"/>
    </location>
</feature>
<proteinExistence type="predicted"/>
<dbReference type="RefSeq" id="WP_081704876.1">
    <property type="nucleotide sequence ID" value="NZ_CP068053.1"/>
</dbReference>
<feature type="compositionally biased region" description="Polar residues" evidence="1">
    <location>
        <begin position="13"/>
        <end position="35"/>
    </location>
</feature>
<sequence length="44" mass="4724">MNNKTKKDPSKSELGSSQVKGQGTTNIETGNVEASSSRKKQKQS</sequence>
<dbReference type="EMBL" id="CP068053">
    <property type="protein sequence ID" value="QQT00401.1"/>
    <property type="molecule type" value="Genomic_DNA"/>
</dbReference>
<name>A0A974S0E8_PERPY</name>
<evidence type="ECO:0000313" key="3">
    <source>
        <dbReference type="Proteomes" id="UP000595254"/>
    </source>
</evidence>
<gene>
    <name evidence="2" type="ORF">I6J18_23055</name>
</gene>
<evidence type="ECO:0000256" key="1">
    <source>
        <dbReference type="SAM" id="MobiDB-lite"/>
    </source>
</evidence>
<feature type="region of interest" description="Disordered" evidence="1">
    <location>
        <begin position="1"/>
        <end position="44"/>
    </location>
</feature>
<dbReference type="KEGG" id="ppsr:I6J18_23055"/>
<organism evidence="2 3">
    <name type="scientific">Peribacillus psychrosaccharolyticus</name>
    <name type="common">Bacillus psychrosaccharolyticus</name>
    <dbReference type="NCBI Taxonomy" id="1407"/>
    <lineage>
        <taxon>Bacteria</taxon>
        <taxon>Bacillati</taxon>
        <taxon>Bacillota</taxon>
        <taxon>Bacilli</taxon>
        <taxon>Bacillales</taxon>
        <taxon>Bacillaceae</taxon>
        <taxon>Peribacillus</taxon>
    </lineage>
</organism>
<protein>
    <submittedName>
        <fullName evidence="2">YuzL family protein</fullName>
    </submittedName>
</protein>
<keyword evidence="3" id="KW-1185">Reference proteome</keyword>
<dbReference type="InterPro" id="IPR025625">
    <property type="entry name" value="YuzL"/>
</dbReference>
<reference evidence="2 3" key="1">
    <citation type="submission" date="2021-01" db="EMBL/GenBank/DDBJ databases">
        <title>FDA dAtabase for Regulatory Grade micrObial Sequences (FDA-ARGOS): Supporting development and validation of Infectious Disease Dx tests.</title>
        <authorList>
            <person name="Nelson B."/>
            <person name="Plummer A."/>
            <person name="Tallon L."/>
            <person name="Sadzewicz L."/>
            <person name="Zhao X."/>
            <person name="Boylan J."/>
            <person name="Ott S."/>
            <person name="Bowen H."/>
            <person name="Vavikolanu K."/>
            <person name="Mehta A."/>
            <person name="Aluvathingal J."/>
            <person name="Nadendla S."/>
            <person name="Myers T."/>
            <person name="Yan Y."/>
            <person name="Sichtig H."/>
        </authorList>
    </citation>
    <scope>NUCLEOTIDE SEQUENCE [LARGE SCALE GENOMIC DNA]</scope>
    <source>
        <strain evidence="2 3">FDAARGOS_1161</strain>
    </source>
</reference>